<keyword evidence="1" id="KW-1133">Transmembrane helix</keyword>
<sequence>MLNSKVPFIVMTIWLWLHNVRKGHGLTCDTGMPPLWESSITRCMFYFSWNCSGSKGEKSLLKQWKKGDDDIAFSRRNSNFTTNDGYHGRLEQYNENGFIFRHVKSKDAGYYTFVLTINNTNEVIISSHIFFPSIPSCDPNQTVIYKDSLTNGFPCDRGQIPIFIGLVSAFGITTVLLILLIIYLCCRYQMSNRLSNNDSRPSDHDSGGDIKLLSRTS</sequence>
<dbReference type="Proteomes" id="UP001634394">
    <property type="component" value="Unassembled WGS sequence"/>
</dbReference>
<reference evidence="3 4" key="1">
    <citation type="submission" date="2024-11" db="EMBL/GenBank/DDBJ databases">
        <title>Chromosome-level genome assembly of the freshwater bivalve Anodonta woodiana.</title>
        <authorList>
            <person name="Chen X."/>
        </authorList>
    </citation>
    <scope>NUCLEOTIDE SEQUENCE [LARGE SCALE GENOMIC DNA]</scope>
    <source>
        <strain evidence="3">MN2024</strain>
        <tissue evidence="3">Gills</tissue>
    </source>
</reference>
<gene>
    <name evidence="3" type="ORF">ACJMK2_024458</name>
</gene>
<name>A0ABD3XEZ5_SINWO</name>
<keyword evidence="1" id="KW-0812">Transmembrane</keyword>
<feature type="transmembrane region" description="Helical" evidence="1">
    <location>
        <begin position="162"/>
        <end position="186"/>
    </location>
</feature>
<evidence type="ECO:0000256" key="2">
    <source>
        <dbReference type="SAM" id="SignalP"/>
    </source>
</evidence>
<dbReference type="InterPro" id="IPR013783">
    <property type="entry name" value="Ig-like_fold"/>
</dbReference>
<protein>
    <submittedName>
        <fullName evidence="3">Uncharacterized protein</fullName>
    </submittedName>
</protein>
<evidence type="ECO:0000313" key="4">
    <source>
        <dbReference type="Proteomes" id="UP001634394"/>
    </source>
</evidence>
<accession>A0ABD3XEZ5</accession>
<keyword evidence="4" id="KW-1185">Reference proteome</keyword>
<dbReference type="EMBL" id="JBJQND010000002">
    <property type="protein sequence ID" value="KAL3884310.1"/>
    <property type="molecule type" value="Genomic_DNA"/>
</dbReference>
<comment type="caution">
    <text evidence="3">The sequence shown here is derived from an EMBL/GenBank/DDBJ whole genome shotgun (WGS) entry which is preliminary data.</text>
</comment>
<feature type="chain" id="PRO_5044785926" evidence="2">
    <location>
        <begin position="26"/>
        <end position="217"/>
    </location>
</feature>
<proteinExistence type="predicted"/>
<dbReference type="Gene3D" id="2.60.40.10">
    <property type="entry name" value="Immunoglobulins"/>
    <property type="match status" value="1"/>
</dbReference>
<evidence type="ECO:0000256" key="1">
    <source>
        <dbReference type="SAM" id="Phobius"/>
    </source>
</evidence>
<organism evidence="3 4">
    <name type="scientific">Sinanodonta woodiana</name>
    <name type="common">Chinese pond mussel</name>
    <name type="synonym">Anodonta woodiana</name>
    <dbReference type="NCBI Taxonomy" id="1069815"/>
    <lineage>
        <taxon>Eukaryota</taxon>
        <taxon>Metazoa</taxon>
        <taxon>Spiralia</taxon>
        <taxon>Lophotrochozoa</taxon>
        <taxon>Mollusca</taxon>
        <taxon>Bivalvia</taxon>
        <taxon>Autobranchia</taxon>
        <taxon>Heteroconchia</taxon>
        <taxon>Palaeoheterodonta</taxon>
        <taxon>Unionida</taxon>
        <taxon>Unionoidea</taxon>
        <taxon>Unionidae</taxon>
        <taxon>Unioninae</taxon>
        <taxon>Sinanodonta</taxon>
    </lineage>
</organism>
<feature type="signal peptide" evidence="2">
    <location>
        <begin position="1"/>
        <end position="25"/>
    </location>
</feature>
<keyword evidence="1" id="KW-0472">Membrane</keyword>
<evidence type="ECO:0000313" key="3">
    <source>
        <dbReference type="EMBL" id="KAL3884310.1"/>
    </source>
</evidence>
<dbReference type="AlphaFoldDB" id="A0ABD3XEZ5"/>
<keyword evidence="2" id="KW-0732">Signal</keyword>